<keyword evidence="16" id="KW-1185">Reference proteome</keyword>
<dbReference type="PROSITE" id="PS00010">
    <property type="entry name" value="ASX_HYDROXYL"/>
    <property type="match status" value="1"/>
</dbReference>
<reference evidence="15 16" key="1">
    <citation type="submission" date="2024-04" db="EMBL/GenBank/DDBJ databases">
        <authorList>
            <consortium name="Genoscope - CEA"/>
            <person name="William W."/>
        </authorList>
    </citation>
    <scope>NUCLEOTIDE SEQUENCE [LARGE SCALE GENOMIC DNA]</scope>
</reference>
<dbReference type="CDD" id="cd00112">
    <property type="entry name" value="LDLa"/>
    <property type="match status" value="1"/>
</dbReference>
<dbReference type="PANTHER" id="PTHR22722">
    <property type="entry name" value="LOW-DENSITY LIPOPROTEIN RECEPTOR-RELATED PROTEIN 2-RELATED"/>
    <property type="match status" value="1"/>
</dbReference>
<dbReference type="InterPro" id="IPR018097">
    <property type="entry name" value="EGF_Ca-bd_CS"/>
</dbReference>
<keyword evidence="4" id="KW-0677">Repeat</keyword>
<sequence length="329" mass="36656">MFCHTENYACHPQEWPCPHSGRCIPLQQVCDGTKQCSSGGDEGENCGMSNACADKSCDHACQPTPTGGWCYCSPGYQINKEDNRTCIDFNECSTSGFCDQLCANTLGSYACSCHEGYTPDQNNICRAQDSDSVRILMTSTTKILTMNRDGGDVKEVAQVDAVDVEMDSNGDMIYYINNTDNQIYTIPANGYTIPLRLPVQGLAIPVDIALDWLTNSLYIVDRDTARIELFNIPTGYQHNIVSDNLQTPVAVAVDPNIGYLFFADRGLKGPMMKPRIERLFMDGSHRWDLGLNKILHPQGLALDLVNRRVYWVDSHLDHLESVDYNGQNR</sequence>
<evidence type="ECO:0000313" key="16">
    <source>
        <dbReference type="Proteomes" id="UP001497497"/>
    </source>
</evidence>
<dbReference type="InterPro" id="IPR009030">
    <property type="entry name" value="Growth_fac_rcpt_cys_sf"/>
</dbReference>
<gene>
    <name evidence="15" type="ORF">GSLYS_00017269001</name>
</gene>
<proteinExistence type="predicted"/>
<evidence type="ECO:0000259" key="14">
    <source>
        <dbReference type="SMART" id="SM00181"/>
    </source>
</evidence>
<comment type="caution">
    <text evidence="11">Lacks conserved residue(s) required for the propagation of feature annotation.</text>
</comment>
<dbReference type="Gene3D" id="2.10.25.10">
    <property type="entry name" value="Laminin"/>
    <property type="match status" value="2"/>
</dbReference>
<dbReference type="PROSITE" id="PS01187">
    <property type="entry name" value="EGF_CA"/>
    <property type="match status" value="1"/>
</dbReference>
<dbReference type="Pfam" id="PF07645">
    <property type="entry name" value="EGF_CA"/>
    <property type="match status" value="1"/>
</dbReference>
<evidence type="ECO:0000256" key="1">
    <source>
        <dbReference type="ARBA" id="ARBA00022536"/>
    </source>
</evidence>
<organism evidence="15 16">
    <name type="scientific">Lymnaea stagnalis</name>
    <name type="common">Great pond snail</name>
    <name type="synonym">Helix stagnalis</name>
    <dbReference type="NCBI Taxonomy" id="6523"/>
    <lineage>
        <taxon>Eukaryota</taxon>
        <taxon>Metazoa</taxon>
        <taxon>Spiralia</taxon>
        <taxon>Lophotrochozoa</taxon>
        <taxon>Mollusca</taxon>
        <taxon>Gastropoda</taxon>
        <taxon>Heterobranchia</taxon>
        <taxon>Euthyneura</taxon>
        <taxon>Panpulmonata</taxon>
        <taxon>Hygrophila</taxon>
        <taxon>Lymnaeoidea</taxon>
        <taxon>Lymnaeidae</taxon>
        <taxon>Lymnaea</taxon>
    </lineage>
</organism>
<keyword evidence="3" id="KW-0812">Transmembrane</keyword>
<keyword evidence="1" id="KW-0245">EGF-like domain</keyword>
<feature type="domain" description="EGF-like" evidence="14">
    <location>
        <begin position="91"/>
        <end position="126"/>
    </location>
</feature>
<protein>
    <submittedName>
        <fullName evidence="15">Uncharacterized protein</fullName>
    </submittedName>
</protein>
<dbReference type="GO" id="GO:0016324">
    <property type="term" value="C:apical plasma membrane"/>
    <property type="evidence" value="ECO:0007669"/>
    <property type="project" value="TreeGrafter"/>
</dbReference>
<evidence type="ECO:0000256" key="12">
    <source>
        <dbReference type="PROSITE-ProRule" id="PRU00461"/>
    </source>
</evidence>
<dbReference type="SMART" id="SM00181">
    <property type="entry name" value="EGF"/>
    <property type="match status" value="2"/>
</dbReference>
<dbReference type="Gene3D" id="4.10.400.10">
    <property type="entry name" value="Low-density Lipoprotein Receptor"/>
    <property type="match status" value="1"/>
</dbReference>
<evidence type="ECO:0000256" key="2">
    <source>
        <dbReference type="ARBA" id="ARBA00022583"/>
    </source>
</evidence>
<comment type="caution">
    <text evidence="15">The sequence shown here is derived from an EMBL/GenBank/DDBJ whole genome shotgun (WGS) entry which is preliminary data.</text>
</comment>
<evidence type="ECO:0000256" key="11">
    <source>
        <dbReference type="PROSITE-ProRule" id="PRU00124"/>
    </source>
</evidence>
<dbReference type="InterPro" id="IPR001881">
    <property type="entry name" value="EGF-like_Ca-bd_dom"/>
</dbReference>
<keyword evidence="7" id="KW-1015">Disulfide bond</keyword>
<comment type="subcellular location">
    <subcellularLocation>
        <location evidence="10">Endomembrane system</location>
        <topology evidence="10">Single-pass type I membrane protein</topology>
    </subcellularLocation>
</comment>
<dbReference type="PROSITE" id="PS50068">
    <property type="entry name" value="LDLRA_2"/>
    <property type="match status" value="1"/>
</dbReference>
<feature type="domain" description="EGF-like calcium-binding" evidence="13">
    <location>
        <begin position="88"/>
        <end position="126"/>
    </location>
</feature>
<dbReference type="GO" id="GO:0042562">
    <property type="term" value="F:hormone binding"/>
    <property type="evidence" value="ECO:0007669"/>
    <property type="project" value="TreeGrafter"/>
</dbReference>
<dbReference type="InterPro" id="IPR000033">
    <property type="entry name" value="LDLR_classB_rpt"/>
</dbReference>
<keyword evidence="9" id="KW-0325">Glycoprotein</keyword>
<dbReference type="SUPFAM" id="SSF57184">
    <property type="entry name" value="Growth factor receptor domain"/>
    <property type="match status" value="1"/>
</dbReference>
<dbReference type="InterPro" id="IPR000152">
    <property type="entry name" value="EGF-type_Asp/Asn_hydroxyl_site"/>
</dbReference>
<dbReference type="InterPro" id="IPR049883">
    <property type="entry name" value="NOTCH1_EGF-like"/>
</dbReference>
<dbReference type="Gene3D" id="2.120.10.30">
    <property type="entry name" value="TolB, C-terminal domain"/>
    <property type="match status" value="1"/>
</dbReference>
<dbReference type="Proteomes" id="UP001497497">
    <property type="component" value="Unassembled WGS sequence"/>
</dbReference>
<dbReference type="FunFam" id="2.10.25.10:FF:000009">
    <property type="entry name" value="Low-density lipoprotein receptor isoform 1"/>
    <property type="match status" value="1"/>
</dbReference>
<dbReference type="GO" id="GO:0005509">
    <property type="term" value="F:calcium ion binding"/>
    <property type="evidence" value="ECO:0007669"/>
    <property type="project" value="InterPro"/>
</dbReference>
<dbReference type="GO" id="GO:0043235">
    <property type="term" value="C:receptor complex"/>
    <property type="evidence" value="ECO:0007669"/>
    <property type="project" value="TreeGrafter"/>
</dbReference>
<dbReference type="SMART" id="SM00192">
    <property type="entry name" value="LDLa"/>
    <property type="match status" value="1"/>
</dbReference>
<evidence type="ECO:0000256" key="10">
    <source>
        <dbReference type="ARBA" id="ARBA00046288"/>
    </source>
</evidence>
<dbReference type="InterPro" id="IPR051221">
    <property type="entry name" value="LDLR-related"/>
</dbReference>
<feature type="repeat" description="LDL-receptor class B" evidence="12">
    <location>
        <begin position="307"/>
        <end position="329"/>
    </location>
</feature>
<dbReference type="SMART" id="SM00179">
    <property type="entry name" value="EGF_CA"/>
    <property type="match status" value="1"/>
</dbReference>
<evidence type="ECO:0000256" key="4">
    <source>
        <dbReference type="ARBA" id="ARBA00022737"/>
    </source>
</evidence>
<evidence type="ECO:0000256" key="6">
    <source>
        <dbReference type="ARBA" id="ARBA00023136"/>
    </source>
</evidence>
<dbReference type="SMART" id="SM00135">
    <property type="entry name" value="LY"/>
    <property type="match status" value="3"/>
</dbReference>
<keyword evidence="5" id="KW-1133">Transmembrane helix</keyword>
<evidence type="ECO:0000259" key="13">
    <source>
        <dbReference type="SMART" id="SM00179"/>
    </source>
</evidence>
<keyword evidence="2" id="KW-0254">Endocytosis</keyword>
<evidence type="ECO:0000256" key="7">
    <source>
        <dbReference type="ARBA" id="ARBA00023157"/>
    </source>
</evidence>
<evidence type="ECO:0000256" key="9">
    <source>
        <dbReference type="ARBA" id="ARBA00023180"/>
    </source>
</evidence>
<evidence type="ECO:0000256" key="5">
    <source>
        <dbReference type="ARBA" id="ARBA00022989"/>
    </source>
</evidence>
<dbReference type="SUPFAM" id="SSF63825">
    <property type="entry name" value="YWTD domain"/>
    <property type="match status" value="1"/>
</dbReference>
<dbReference type="Pfam" id="PF00057">
    <property type="entry name" value="Ldl_recept_a"/>
    <property type="match status" value="1"/>
</dbReference>
<dbReference type="AlphaFoldDB" id="A0AAV2IE27"/>
<evidence type="ECO:0000313" key="15">
    <source>
        <dbReference type="EMBL" id="CAL1543756.1"/>
    </source>
</evidence>
<feature type="domain" description="EGF-like" evidence="14">
    <location>
        <begin position="51"/>
        <end position="87"/>
    </location>
</feature>
<dbReference type="GO" id="GO:0006898">
    <property type="term" value="P:receptor-mediated endocytosis"/>
    <property type="evidence" value="ECO:0007669"/>
    <property type="project" value="TreeGrafter"/>
</dbReference>
<keyword evidence="8" id="KW-0675">Receptor</keyword>
<keyword evidence="6" id="KW-0472">Membrane</keyword>
<dbReference type="PROSITE" id="PS51120">
    <property type="entry name" value="LDLRB"/>
    <property type="match status" value="1"/>
</dbReference>
<dbReference type="InterPro" id="IPR002172">
    <property type="entry name" value="LDrepeatLR_classA_rpt"/>
</dbReference>
<dbReference type="PANTHER" id="PTHR22722:SF15">
    <property type="entry name" value="LOW-DENSITY LIPOPROTEIN RECEPTOR-RELATED"/>
    <property type="match status" value="1"/>
</dbReference>
<accession>A0AAV2IE27</accession>
<dbReference type="InterPro" id="IPR036055">
    <property type="entry name" value="LDL_receptor-like_sf"/>
</dbReference>
<dbReference type="InterPro" id="IPR000742">
    <property type="entry name" value="EGF"/>
</dbReference>
<evidence type="ECO:0000256" key="3">
    <source>
        <dbReference type="ARBA" id="ARBA00022692"/>
    </source>
</evidence>
<evidence type="ECO:0000256" key="8">
    <source>
        <dbReference type="ARBA" id="ARBA00023170"/>
    </source>
</evidence>
<dbReference type="InterPro" id="IPR011042">
    <property type="entry name" value="6-blade_b-propeller_TolB-like"/>
</dbReference>
<dbReference type="EMBL" id="CAXITT010000573">
    <property type="protein sequence ID" value="CAL1543756.1"/>
    <property type="molecule type" value="Genomic_DNA"/>
</dbReference>
<name>A0AAV2IE27_LYMST</name>